<dbReference type="AlphaFoldDB" id="A0A933IBV3"/>
<sequence>MKLKETKYLWAVMLLALVLRLVPVCWNNQPPVSDGIMYHQLARSLIEVGTYSYADGTATAYWPPGYPLLLCGLYTLGFSLLAVKLFQVALGLISVWLAFLIGCRLAGTKAGLWTSLLLAVHPYHIFYCNLILTETLFVALFAGSLLFYCRVQESSSFKDAGLLGLFTGAGILVRPFFIMLPAFFILLSPKRFKPLLLTLFISAIIIAPWTLRNYRVFHKLIPVSSNGGINFWIGHNPKTTGGFQATGNLPLSIQQADENAQSTMAYRDGFKYALMHPAEELGHSCLKIWWLFMPDYGSLMWAGSLDTGNKFFILTAGLLGFYPLALAFAGLWGLIKLKYGFLWQGILFYILGVCCLFFSQPRYLLPFTPVLVISAATLFAGDSSIQNSQTLIKKRFFAVFLIIFIIVGIIYWGLRYLLSP</sequence>
<keyword evidence="2" id="KW-1003">Cell membrane</keyword>
<feature type="domain" description="Glycosyltransferase RgtA/B/C/D-like" evidence="9">
    <location>
        <begin position="63"/>
        <end position="209"/>
    </location>
</feature>
<name>A0A933IBV3_UNCT6</name>
<dbReference type="GO" id="GO:0005886">
    <property type="term" value="C:plasma membrane"/>
    <property type="evidence" value="ECO:0007669"/>
    <property type="project" value="UniProtKB-SubCell"/>
</dbReference>
<dbReference type="InterPro" id="IPR038731">
    <property type="entry name" value="RgtA/B/C-like"/>
</dbReference>
<proteinExistence type="predicted"/>
<evidence type="ECO:0000313" key="11">
    <source>
        <dbReference type="Proteomes" id="UP000736328"/>
    </source>
</evidence>
<evidence type="ECO:0000313" key="10">
    <source>
        <dbReference type="EMBL" id="MBI4726474.1"/>
    </source>
</evidence>
<feature type="transmembrane region" description="Helical" evidence="8">
    <location>
        <begin position="65"/>
        <end position="83"/>
    </location>
</feature>
<dbReference type="PANTHER" id="PTHR33908">
    <property type="entry name" value="MANNOSYLTRANSFERASE YKCB-RELATED"/>
    <property type="match status" value="1"/>
</dbReference>
<feature type="transmembrane region" description="Helical" evidence="8">
    <location>
        <begin position="124"/>
        <end position="148"/>
    </location>
</feature>
<evidence type="ECO:0000256" key="7">
    <source>
        <dbReference type="ARBA" id="ARBA00023136"/>
    </source>
</evidence>
<keyword evidence="7 8" id="KW-0472">Membrane</keyword>
<evidence type="ECO:0000256" key="5">
    <source>
        <dbReference type="ARBA" id="ARBA00022692"/>
    </source>
</evidence>
<reference evidence="10" key="1">
    <citation type="submission" date="2020-07" db="EMBL/GenBank/DDBJ databases">
        <title>Huge and variable diversity of episymbiotic CPR bacteria and DPANN archaea in groundwater ecosystems.</title>
        <authorList>
            <person name="He C.Y."/>
            <person name="Keren R."/>
            <person name="Whittaker M."/>
            <person name="Farag I.F."/>
            <person name="Doudna J."/>
            <person name="Cate J.H.D."/>
            <person name="Banfield J.F."/>
        </authorList>
    </citation>
    <scope>NUCLEOTIDE SEQUENCE</scope>
    <source>
        <strain evidence="10">NC_groundwater_1520_Pr4_B-0.1um_53_5</strain>
    </source>
</reference>
<feature type="transmembrane region" description="Helical" evidence="8">
    <location>
        <begin position="90"/>
        <end position="112"/>
    </location>
</feature>
<dbReference type="InterPro" id="IPR050297">
    <property type="entry name" value="LipidA_mod_glycosyltrf_83"/>
</dbReference>
<feature type="transmembrane region" description="Helical" evidence="8">
    <location>
        <begin position="396"/>
        <end position="414"/>
    </location>
</feature>
<comment type="caution">
    <text evidence="10">The sequence shown here is derived from an EMBL/GenBank/DDBJ whole genome shotgun (WGS) entry which is preliminary data.</text>
</comment>
<dbReference type="Pfam" id="PF13231">
    <property type="entry name" value="PMT_2"/>
    <property type="match status" value="1"/>
</dbReference>
<evidence type="ECO:0000256" key="4">
    <source>
        <dbReference type="ARBA" id="ARBA00022679"/>
    </source>
</evidence>
<keyword evidence="6 8" id="KW-1133">Transmembrane helix</keyword>
<feature type="transmembrane region" description="Helical" evidence="8">
    <location>
        <begin position="160"/>
        <end position="186"/>
    </location>
</feature>
<evidence type="ECO:0000256" key="8">
    <source>
        <dbReference type="SAM" id="Phobius"/>
    </source>
</evidence>
<organism evidence="10 11">
    <name type="scientific">candidate division TA06 bacterium</name>
    <dbReference type="NCBI Taxonomy" id="2250710"/>
    <lineage>
        <taxon>Bacteria</taxon>
        <taxon>Bacteria division TA06</taxon>
    </lineage>
</organism>
<evidence type="ECO:0000259" key="9">
    <source>
        <dbReference type="Pfam" id="PF13231"/>
    </source>
</evidence>
<dbReference type="GO" id="GO:0016763">
    <property type="term" value="F:pentosyltransferase activity"/>
    <property type="evidence" value="ECO:0007669"/>
    <property type="project" value="TreeGrafter"/>
</dbReference>
<gene>
    <name evidence="10" type="ORF">HY768_04480</name>
</gene>
<feature type="transmembrane region" description="Helical" evidence="8">
    <location>
        <begin position="365"/>
        <end position="384"/>
    </location>
</feature>
<evidence type="ECO:0000256" key="3">
    <source>
        <dbReference type="ARBA" id="ARBA00022676"/>
    </source>
</evidence>
<feature type="transmembrane region" description="Helical" evidence="8">
    <location>
        <begin position="341"/>
        <end position="359"/>
    </location>
</feature>
<keyword evidence="5 8" id="KW-0812">Transmembrane</keyword>
<feature type="transmembrane region" description="Helical" evidence="8">
    <location>
        <begin position="192"/>
        <end position="211"/>
    </location>
</feature>
<evidence type="ECO:0000256" key="1">
    <source>
        <dbReference type="ARBA" id="ARBA00004651"/>
    </source>
</evidence>
<protein>
    <submittedName>
        <fullName evidence="10">Glycosyltransferase family 39 protein</fullName>
    </submittedName>
</protein>
<dbReference type="EMBL" id="JACQXR010000054">
    <property type="protein sequence ID" value="MBI4726474.1"/>
    <property type="molecule type" value="Genomic_DNA"/>
</dbReference>
<keyword evidence="4" id="KW-0808">Transferase</keyword>
<dbReference type="Proteomes" id="UP000736328">
    <property type="component" value="Unassembled WGS sequence"/>
</dbReference>
<dbReference type="PANTHER" id="PTHR33908:SF11">
    <property type="entry name" value="MEMBRANE PROTEIN"/>
    <property type="match status" value="1"/>
</dbReference>
<comment type="subcellular location">
    <subcellularLocation>
        <location evidence="1">Cell membrane</location>
        <topology evidence="1">Multi-pass membrane protein</topology>
    </subcellularLocation>
</comment>
<evidence type="ECO:0000256" key="6">
    <source>
        <dbReference type="ARBA" id="ARBA00022989"/>
    </source>
</evidence>
<accession>A0A933IBV3</accession>
<feature type="transmembrane region" description="Helical" evidence="8">
    <location>
        <begin position="311"/>
        <end position="334"/>
    </location>
</feature>
<dbReference type="GO" id="GO:0009103">
    <property type="term" value="P:lipopolysaccharide biosynthetic process"/>
    <property type="evidence" value="ECO:0007669"/>
    <property type="project" value="UniProtKB-ARBA"/>
</dbReference>
<keyword evidence="3" id="KW-0328">Glycosyltransferase</keyword>
<evidence type="ECO:0000256" key="2">
    <source>
        <dbReference type="ARBA" id="ARBA00022475"/>
    </source>
</evidence>